<feature type="transmembrane region" description="Helical" evidence="14">
    <location>
        <begin position="180"/>
        <end position="198"/>
    </location>
</feature>
<evidence type="ECO:0000256" key="14">
    <source>
        <dbReference type="HAMAP-Rule" id="MF_01006"/>
    </source>
</evidence>
<dbReference type="GO" id="GO:0050380">
    <property type="term" value="F:undecaprenyl-diphosphatase activity"/>
    <property type="evidence" value="ECO:0007669"/>
    <property type="project" value="UniProtKB-EC"/>
</dbReference>
<evidence type="ECO:0000256" key="3">
    <source>
        <dbReference type="ARBA" id="ARBA00012374"/>
    </source>
</evidence>
<feature type="transmembrane region" description="Helical" evidence="14">
    <location>
        <begin position="41"/>
        <end position="58"/>
    </location>
</feature>
<name>A0ABU1WDX2_9GAMM</name>
<evidence type="ECO:0000256" key="8">
    <source>
        <dbReference type="ARBA" id="ARBA00022989"/>
    </source>
</evidence>
<evidence type="ECO:0000256" key="6">
    <source>
        <dbReference type="ARBA" id="ARBA00022692"/>
    </source>
</evidence>
<evidence type="ECO:0000256" key="9">
    <source>
        <dbReference type="ARBA" id="ARBA00023136"/>
    </source>
</evidence>
<dbReference type="Proteomes" id="UP001251524">
    <property type="component" value="Unassembled WGS sequence"/>
</dbReference>
<dbReference type="RefSeq" id="WP_310063499.1">
    <property type="nucleotide sequence ID" value="NZ_JAVDVY010000002.1"/>
</dbReference>
<evidence type="ECO:0000256" key="1">
    <source>
        <dbReference type="ARBA" id="ARBA00004651"/>
    </source>
</evidence>
<sequence>MTDLLAALLLGIIEGITEFLPISSTGHLLIAERWLGHRSDLFNISIQAGAILAVVVIYRQRLWDLAMAFAGREASAEHSPSHMAMTVAQARDYAFKLAAAFGVTAVLGVVVKKLGFELPDHVTPIAWALVLGAFWMIAAEHFAAKRAAAIGERTVITWTVAILVGIAQVVAGVFPGTSRSGATIFIALLAGTTSRAAATEFTFLVGIPTMFAATAYELLHVLGNGGAVHEDWTALAVAFVASAITAFIAVKWLLHYIQSHRFTVFAIYRFFLGCALLLLVPAGS</sequence>
<evidence type="ECO:0000256" key="5">
    <source>
        <dbReference type="ARBA" id="ARBA00022475"/>
    </source>
</evidence>
<keyword evidence="14" id="KW-0961">Cell wall biogenesis/degradation</keyword>
<evidence type="ECO:0000313" key="15">
    <source>
        <dbReference type="EMBL" id="MDR7135676.1"/>
    </source>
</evidence>
<keyword evidence="8 14" id="KW-1133">Transmembrane helix</keyword>
<organism evidence="15 16">
    <name type="scientific">Lysobacter niastensis</name>
    <dbReference type="NCBI Taxonomy" id="380629"/>
    <lineage>
        <taxon>Bacteria</taxon>
        <taxon>Pseudomonadati</taxon>
        <taxon>Pseudomonadota</taxon>
        <taxon>Gammaproteobacteria</taxon>
        <taxon>Lysobacterales</taxon>
        <taxon>Lysobacteraceae</taxon>
        <taxon>Lysobacter</taxon>
    </lineage>
</organism>
<feature type="transmembrane region" description="Helical" evidence="14">
    <location>
        <begin position="203"/>
        <end position="222"/>
    </location>
</feature>
<dbReference type="InterPro" id="IPR003824">
    <property type="entry name" value="UppP"/>
</dbReference>
<dbReference type="EMBL" id="JAVDVY010000002">
    <property type="protein sequence ID" value="MDR7135676.1"/>
    <property type="molecule type" value="Genomic_DNA"/>
</dbReference>
<keyword evidence="10 14" id="KW-0046">Antibiotic resistance</keyword>
<comment type="miscellaneous">
    <text evidence="14">Bacitracin is thought to be involved in the inhibition of peptidoglycan synthesis by sequestering undecaprenyl diphosphate, thereby reducing the pool of lipid carrier available.</text>
</comment>
<feature type="transmembrane region" description="Helical" evidence="14">
    <location>
        <begin position="155"/>
        <end position="174"/>
    </location>
</feature>
<keyword evidence="14" id="KW-0573">Peptidoglycan synthesis</keyword>
<evidence type="ECO:0000256" key="11">
    <source>
        <dbReference type="ARBA" id="ARBA00032707"/>
    </source>
</evidence>
<reference evidence="15 16" key="1">
    <citation type="submission" date="2023-07" db="EMBL/GenBank/DDBJ databases">
        <title>Sorghum-associated microbial communities from plants grown in Nebraska, USA.</title>
        <authorList>
            <person name="Schachtman D."/>
        </authorList>
    </citation>
    <scope>NUCLEOTIDE SEQUENCE [LARGE SCALE GENOMIC DNA]</scope>
    <source>
        <strain evidence="15 16">BE198</strain>
    </source>
</reference>
<keyword evidence="6 14" id="KW-0812">Transmembrane</keyword>
<keyword evidence="7 14" id="KW-0378">Hydrolase</keyword>
<comment type="subcellular location">
    <subcellularLocation>
        <location evidence="1 14">Cell membrane</location>
        <topology evidence="1 14">Multi-pass membrane protein</topology>
    </subcellularLocation>
</comment>
<dbReference type="PANTHER" id="PTHR30622:SF3">
    <property type="entry name" value="UNDECAPRENYL-DIPHOSPHATASE"/>
    <property type="match status" value="1"/>
</dbReference>
<proteinExistence type="inferred from homology"/>
<feature type="transmembrane region" description="Helical" evidence="14">
    <location>
        <begin position="124"/>
        <end position="143"/>
    </location>
</feature>
<evidence type="ECO:0000256" key="12">
    <source>
        <dbReference type="ARBA" id="ARBA00032932"/>
    </source>
</evidence>
<feature type="transmembrane region" description="Helical" evidence="14">
    <location>
        <begin position="93"/>
        <end position="112"/>
    </location>
</feature>
<comment type="caution">
    <text evidence="15">The sequence shown here is derived from an EMBL/GenBank/DDBJ whole genome shotgun (WGS) entry which is preliminary data.</text>
</comment>
<accession>A0ABU1WDX2</accession>
<keyword evidence="9 14" id="KW-0472">Membrane</keyword>
<dbReference type="NCBIfam" id="NF001390">
    <property type="entry name" value="PRK00281.1-4"/>
    <property type="match status" value="1"/>
</dbReference>
<dbReference type="Pfam" id="PF02673">
    <property type="entry name" value="BacA"/>
    <property type="match status" value="1"/>
</dbReference>
<dbReference type="HAMAP" id="MF_01006">
    <property type="entry name" value="Undec_diphosphatase"/>
    <property type="match status" value="1"/>
</dbReference>
<comment type="catalytic activity">
    <reaction evidence="13 14">
        <text>di-trans,octa-cis-undecaprenyl diphosphate + H2O = di-trans,octa-cis-undecaprenyl phosphate + phosphate + H(+)</text>
        <dbReference type="Rhea" id="RHEA:28094"/>
        <dbReference type="ChEBI" id="CHEBI:15377"/>
        <dbReference type="ChEBI" id="CHEBI:15378"/>
        <dbReference type="ChEBI" id="CHEBI:43474"/>
        <dbReference type="ChEBI" id="CHEBI:58405"/>
        <dbReference type="ChEBI" id="CHEBI:60392"/>
        <dbReference type="EC" id="3.6.1.27"/>
    </reaction>
</comment>
<comment type="similarity">
    <text evidence="2 14">Belongs to the UppP family.</text>
</comment>
<evidence type="ECO:0000256" key="4">
    <source>
        <dbReference type="ARBA" id="ARBA00021581"/>
    </source>
</evidence>
<evidence type="ECO:0000256" key="2">
    <source>
        <dbReference type="ARBA" id="ARBA00010621"/>
    </source>
</evidence>
<evidence type="ECO:0000256" key="13">
    <source>
        <dbReference type="ARBA" id="ARBA00047594"/>
    </source>
</evidence>
<evidence type="ECO:0000313" key="16">
    <source>
        <dbReference type="Proteomes" id="UP001251524"/>
    </source>
</evidence>
<comment type="function">
    <text evidence="14">Catalyzes the dephosphorylation of undecaprenyl diphosphate (UPP). Confers resistance to bacitracin.</text>
</comment>
<protein>
    <recommendedName>
        <fullName evidence="4 14">Undecaprenyl-diphosphatase</fullName>
        <ecNumber evidence="3 14">3.6.1.27</ecNumber>
    </recommendedName>
    <alternativeName>
        <fullName evidence="12 14">Bacitracin resistance protein</fullName>
    </alternativeName>
    <alternativeName>
        <fullName evidence="11 14">Undecaprenyl pyrophosphate phosphatase</fullName>
    </alternativeName>
</protein>
<feature type="transmembrane region" description="Helical" evidence="14">
    <location>
        <begin position="266"/>
        <end position="283"/>
    </location>
</feature>
<dbReference type="EC" id="3.6.1.27" evidence="3 14"/>
<feature type="transmembrane region" description="Helical" evidence="14">
    <location>
        <begin position="234"/>
        <end position="254"/>
    </location>
</feature>
<evidence type="ECO:0000256" key="10">
    <source>
        <dbReference type="ARBA" id="ARBA00023251"/>
    </source>
</evidence>
<keyword evidence="5 14" id="KW-1003">Cell membrane</keyword>
<dbReference type="PANTHER" id="PTHR30622">
    <property type="entry name" value="UNDECAPRENYL-DIPHOSPHATASE"/>
    <property type="match status" value="1"/>
</dbReference>
<keyword evidence="16" id="KW-1185">Reference proteome</keyword>
<gene>
    <name evidence="14" type="primary">uppP</name>
    <name evidence="15" type="ORF">J2X06_002885</name>
</gene>
<evidence type="ECO:0000256" key="7">
    <source>
        <dbReference type="ARBA" id="ARBA00022801"/>
    </source>
</evidence>
<keyword evidence="14" id="KW-0133">Cell shape</keyword>